<proteinExistence type="predicted"/>
<sequence length="99" mass="10549">MTTTAGSVGAGVASVKALTNIQTSAPHLLLTHYGHKSLSENLEYSCPSETSALSNAALHVTYKACNSVPCYTQSFNTVTMPEFKDKGKNTRHSNQCNLA</sequence>
<dbReference type="AlphaFoldDB" id="A0A9Q0XJZ5"/>
<protein>
    <submittedName>
        <fullName evidence="1">Uncharacterized protein</fullName>
    </submittedName>
</protein>
<comment type="caution">
    <text evidence="1">The sequence shown here is derived from an EMBL/GenBank/DDBJ whole genome shotgun (WGS) entry which is preliminary data.</text>
</comment>
<organism evidence="1 2">
    <name type="scientific">Phrynocephalus forsythii</name>
    <dbReference type="NCBI Taxonomy" id="171643"/>
    <lineage>
        <taxon>Eukaryota</taxon>
        <taxon>Metazoa</taxon>
        <taxon>Chordata</taxon>
        <taxon>Craniata</taxon>
        <taxon>Vertebrata</taxon>
        <taxon>Euteleostomi</taxon>
        <taxon>Lepidosauria</taxon>
        <taxon>Squamata</taxon>
        <taxon>Bifurcata</taxon>
        <taxon>Unidentata</taxon>
        <taxon>Episquamata</taxon>
        <taxon>Toxicofera</taxon>
        <taxon>Iguania</taxon>
        <taxon>Acrodonta</taxon>
        <taxon>Agamidae</taxon>
        <taxon>Agaminae</taxon>
        <taxon>Phrynocephalus</taxon>
    </lineage>
</organism>
<evidence type="ECO:0000313" key="1">
    <source>
        <dbReference type="EMBL" id="KAJ7316193.1"/>
    </source>
</evidence>
<reference evidence="1" key="1">
    <citation type="journal article" date="2023" name="DNA Res.">
        <title>Chromosome-level genome assembly of Phrynocephalus forsythii using third-generation DNA sequencing and Hi-C analysis.</title>
        <authorList>
            <person name="Qi Y."/>
            <person name="Zhao W."/>
            <person name="Zhao Y."/>
            <person name="Niu C."/>
            <person name="Cao S."/>
            <person name="Zhang Y."/>
        </authorList>
    </citation>
    <scope>NUCLEOTIDE SEQUENCE</scope>
    <source>
        <tissue evidence="1">Muscle</tissue>
    </source>
</reference>
<accession>A0A9Q0XJZ5</accession>
<dbReference type="Proteomes" id="UP001142489">
    <property type="component" value="Unassembled WGS sequence"/>
</dbReference>
<name>A0A9Q0XJZ5_9SAUR</name>
<keyword evidence="2" id="KW-1185">Reference proteome</keyword>
<evidence type="ECO:0000313" key="2">
    <source>
        <dbReference type="Proteomes" id="UP001142489"/>
    </source>
</evidence>
<gene>
    <name evidence="1" type="ORF">JRQ81_002355</name>
</gene>
<dbReference type="EMBL" id="JAPFRF010000011">
    <property type="protein sequence ID" value="KAJ7316193.1"/>
    <property type="molecule type" value="Genomic_DNA"/>
</dbReference>